<sequence>MLIDYRRIQSGGALRKLEQKNFLENKAKMQWWYVDVVMSDGSVLLVAFVPKKWWPDEVQANLDDALVFLAMVDGKERKSRSVTRTLDSSRMRISQDGLRLEIPGVTIVREDTHPATYRFAFDLDEVKGQLEVRAVARPFSAFPTGSLPGLGRAALLGGALSGEAFSYVSQVPRGKASGELSWGAERIAIDGHAYHEQGRFDDAPERLSRKGWFWCHFLHPEWNVFGSPGVFLYVQREEEKPVFSGFNLLDKSMGFKNRTTAGEGPHHKIYSGGEMRFAYDGLQLSVKADPKRNAPLVSFPSATTRQIYHTLVTDAELTVETKGTTRRIPGQMILESCWLGL</sequence>
<dbReference type="AlphaFoldDB" id="A0A1L9AY72"/>
<dbReference type="EMBL" id="MPIN01000016">
    <property type="protein sequence ID" value="OJH34952.1"/>
    <property type="molecule type" value="Genomic_DNA"/>
</dbReference>
<reference evidence="1 2" key="2">
    <citation type="submission" date="2016-12" db="EMBL/GenBank/DDBJ databases">
        <title>Draft Genome Sequence of Cystobacter ferrugineus Strain Cbfe23.</title>
        <authorList>
            <person name="Akbar S."/>
            <person name="Dowd S.E."/>
            <person name="Stevens D.C."/>
        </authorList>
    </citation>
    <scope>NUCLEOTIDE SEQUENCE [LARGE SCALE GENOMIC DNA]</scope>
    <source>
        <strain evidence="1 2">Cbfe23</strain>
    </source>
</reference>
<evidence type="ECO:0008006" key="3">
    <source>
        <dbReference type="Google" id="ProtNLM"/>
    </source>
</evidence>
<dbReference type="Proteomes" id="UP000182229">
    <property type="component" value="Unassembled WGS sequence"/>
</dbReference>
<dbReference type="OrthoDB" id="925539at2"/>
<dbReference type="RefSeq" id="WP_071904006.1">
    <property type="nucleotide sequence ID" value="NZ_MPIN01000016.1"/>
</dbReference>
<gene>
    <name evidence="1" type="ORF">BON30_40945</name>
</gene>
<dbReference type="STRING" id="83449.BON30_40945"/>
<comment type="caution">
    <text evidence="1">The sequence shown here is derived from an EMBL/GenBank/DDBJ whole genome shotgun (WGS) entry which is preliminary data.</text>
</comment>
<accession>A0A1L9AY72</accession>
<protein>
    <recommendedName>
        <fullName evidence="3">AttH domain-containing protein</fullName>
    </recommendedName>
</protein>
<organism evidence="1 2">
    <name type="scientific">Cystobacter ferrugineus</name>
    <dbReference type="NCBI Taxonomy" id="83449"/>
    <lineage>
        <taxon>Bacteria</taxon>
        <taxon>Pseudomonadati</taxon>
        <taxon>Myxococcota</taxon>
        <taxon>Myxococcia</taxon>
        <taxon>Myxococcales</taxon>
        <taxon>Cystobacterineae</taxon>
        <taxon>Archangiaceae</taxon>
        <taxon>Cystobacter</taxon>
    </lineage>
</organism>
<evidence type="ECO:0000313" key="2">
    <source>
        <dbReference type="Proteomes" id="UP000182229"/>
    </source>
</evidence>
<keyword evidence="2" id="KW-1185">Reference proteome</keyword>
<proteinExistence type="predicted"/>
<name>A0A1L9AY72_9BACT</name>
<reference evidence="2" key="1">
    <citation type="submission" date="2016-11" db="EMBL/GenBank/DDBJ databases">
        <authorList>
            <person name="Shukria A."/>
            <person name="Stevens D.C."/>
        </authorList>
    </citation>
    <scope>NUCLEOTIDE SEQUENCE [LARGE SCALE GENOMIC DNA]</scope>
    <source>
        <strain evidence="2">Cbfe23</strain>
    </source>
</reference>
<dbReference type="SUPFAM" id="SSF159245">
    <property type="entry name" value="AttH-like"/>
    <property type="match status" value="1"/>
</dbReference>
<evidence type="ECO:0000313" key="1">
    <source>
        <dbReference type="EMBL" id="OJH34952.1"/>
    </source>
</evidence>